<dbReference type="Proteomes" id="UP001163324">
    <property type="component" value="Chromosome 1"/>
</dbReference>
<keyword evidence="2" id="KW-1185">Reference proteome</keyword>
<sequence>MSLLRTWLRIAGFLTSIEARSNCYIDHAHVDGGHGGSKNTDPPTRQGNSPIMLRRDTASDVSWFNQPGIPTQTHQKQPS</sequence>
<protein>
    <submittedName>
        <fullName evidence="1">Uncharacterized protein</fullName>
    </submittedName>
</protein>
<reference evidence="1" key="1">
    <citation type="submission" date="2022-10" db="EMBL/GenBank/DDBJ databases">
        <title>Complete Genome of Trichothecium roseum strain YXFP-22015, a Plant Pathogen Isolated from Citrus.</title>
        <authorList>
            <person name="Wang Y."/>
            <person name="Zhu L."/>
        </authorList>
    </citation>
    <scope>NUCLEOTIDE SEQUENCE</scope>
    <source>
        <strain evidence="1">YXFP-22015</strain>
    </source>
</reference>
<evidence type="ECO:0000313" key="2">
    <source>
        <dbReference type="Proteomes" id="UP001163324"/>
    </source>
</evidence>
<evidence type="ECO:0000313" key="1">
    <source>
        <dbReference type="EMBL" id="KAI9904684.1"/>
    </source>
</evidence>
<dbReference type="EMBL" id="CM047940">
    <property type="protein sequence ID" value="KAI9904684.1"/>
    <property type="molecule type" value="Genomic_DNA"/>
</dbReference>
<accession>A0ACC0VEG3</accession>
<organism evidence="1 2">
    <name type="scientific">Trichothecium roseum</name>
    <dbReference type="NCBI Taxonomy" id="47278"/>
    <lineage>
        <taxon>Eukaryota</taxon>
        <taxon>Fungi</taxon>
        <taxon>Dikarya</taxon>
        <taxon>Ascomycota</taxon>
        <taxon>Pezizomycotina</taxon>
        <taxon>Sordariomycetes</taxon>
        <taxon>Hypocreomycetidae</taxon>
        <taxon>Hypocreales</taxon>
        <taxon>Hypocreales incertae sedis</taxon>
        <taxon>Trichothecium</taxon>
    </lineage>
</organism>
<gene>
    <name evidence="1" type="ORF">N3K66_001213</name>
</gene>
<name>A0ACC0VEG3_9HYPO</name>
<proteinExistence type="predicted"/>
<comment type="caution">
    <text evidence="1">The sequence shown here is derived from an EMBL/GenBank/DDBJ whole genome shotgun (WGS) entry which is preliminary data.</text>
</comment>